<evidence type="ECO:0000259" key="6">
    <source>
        <dbReference type="Pfam" id="PF25917"/>
    </source>
</evidence>
<comment type="caution">
    <text evidence="9">The sequence shown here is derived from an EMBL/GenBank/DDBJ whole genome shotgun (WGS) entry which is preliminary data.</text>
</comment>
<feature type="domain" description="Multidrug resistance protein MdtA-like alpha-helical hairpin" evidence="5">
    <location>
        <begin position="102"/>
        <end position="170"/>
    </location>
</feature>
<evidence type="ECO:0000256" key="4">
    <source>
        <dbReference type="SAM" id="SignalP"/>
    </source>
</evidence>
<evidence type="ECO:0000259" key="8">
    <source>
        <dbReference type="Pfam" id="PF25967"/>
    </source>
</evidence>
<evidence type="ECO:0000256" key="2">
    <source>
        <dbReference type="ARBA" id="ARBA00009477"/>
    </source>
</evidence>
<dbReference type="InterPro" id="IPR058625">
    <property type="entry name" value="MdtA-like_BSH"/>
</dbReference>
<evidence type="ECO:0000313" key="9">
    <source>
        <dbReference type="EMBL" id="MFD2204532.1"/>
    </source>
</evidence>
<feature type="domain" description="Multidrug resistance protein MdtA-like beta-barrel" evidence="7">
    <location>
        <begin position="206"/>
        <end position="287"/>
    </location>
</feature>
<feature type="chain" id="PRO_5047384034" evidence="4">
    <location>
        <begin position="27"/>
        <end position="369"/>
    </location>
</feature>
<keyword evidence="3" id="KW-0175">Coiled coil</keyword>
<dbReference type="Pfam" id="PF25944">
    <property type="entry name" value="Beta-barrel_RND"/>
    <property type="match status" value="1"/>
</dbReference>
<feature type="coiled-coil region" evidence="3">
    <location>
        <begin position="101"/>
        <end position="128"/>
    </location>
</feature>
<dbReference type="Pfam" id="PF25917">
    <property type="entry name" value="BSH_RND"/>
    <property type="match status" value="1"/>
</dbReference>
<reference evidence="10" key="1">
    <citation type="journal article" date="2019" name="Int. J. Syst. Evol. Microbiol.">
        <title>The Global Catalogue of Microorganisms (GCM) 10K type strain sequencing project: providing services to taxonomists for standard genome sequencing and annotation.</title>
        <authorList>
            <consortium name="The Broad Institute Genomics Platform"/>
            <consortium name="The Broad Institute Genome Sequencing Center for Infectious Disease"/>
            <person name="Wu L."/>
            <person name="Ma J."/>
        </authorList>
    </citation>
    <scope>NUCLEOTIDE SEQUENCE [LARGE SCALE GENOMIC DNA]</scope>
    <source>
        <strain evidence="10">CGMCC 4.7192</strain>
    </source>
</reference>
<comment type="similarity">
    <text evidence="2">Belongs to the membrane fusion protein (MFP) (TC 8.A.1) family.</text>
</comment>
<keyword evidence="4" id="KW-0732">Signal</keyword>
<dbReference type="Gene3D" id="1.10.287.470">
    <property type="entry name" value="Helix hairpin bin"/>
    <property type="match status" value="1"/>
</dbReference>
<proteinExistence type="inferred from homology"/>
<dbReference type="InterPro" id="IPR058627">
    <property type="entry name" value="MdtA-like_C"/>
</dbReference>
<feature type="domain" description="Multidrug resistance protein MdtA-like barrel-sandwich hybrid" evidence="6">
    <location>
        <begin position="60"/>
        <end position="196"/>
    </location>
</feature>
<evidence type="ECO:0000313" key="10">
    <source>
        <dbReference type="Proteomes" id="UP001597294"/>
    </source>
</evidence>
<organism evidence="9 10">
    <name type="scientific">Kiloniella antarctica</name>
    <dbReference type="NCBI Taxonomy" id="1550907"/>
    <lineage>
        <taxon>Bacteria</taxon>
        <taxon>Pseudomonadati</taxon>
        <taxon>Pseudomonadota</taxon>
        <taxon>Alphaproteobacteria</taxon>
        <taxon>Rhodospirillales</taxon>
        <taxon>Kiloniellaceae</taxon>
        <taxon>Kiloniella</taxon>
    </lineage>
</organism>
<dbReference type="SUPFAM" id="SSF111369">
    <property type="entry name" value="HlyD-like secretion proteins"/>
    <property type="match status" value="1"/>
</dbReference>
<dbReference type="Proteomes" id="UP001597294">
    <property type="component" value="Unassembled WGS sequence"/>
</dbReference>
<evidence type="ECO:0000259" key="7">
    <source>
        <dbReference type="Pfam" id="PF25944"/>
    </source>
</evidence>
<dbReference type="InterPro" id="IPR058626">
    <property type="entry name" value="MdtA-like_b-barrel"/>
</dbReference>
<accession>A0ABW5BEL6</accession>
<gene>
    <name evidence="9" type="ORF">ACFSKO_02870</name>
</gene>
<comment type="subcellular location">
    <subcellularLocation>
        <location evidence="1">Cell envelope</location>
    </subcellularLocation>
</comment>
<dbReference type="Gene3D" id="2.40.50.100">
    <property type="match status" value="1"/>
</dbReference>
<evidence type="ECO:0000259" key="5">
    <source>
        <dbReference type="Pfam" id="PF25876"/>
    </source>
</evidence>
<dbReference type="PANTHER" id="PTHR30158">
    <property type="entry name" value="ACRA/E-RELATED COMPONENT OF DRUG EFFLUX TRANSPORTER"/>
    <property type="match status" value="1"/>
</dbReference>
<dbReference type="RefSeq" id="WP_380248209.1">
    <property type="nucleotide sequence ID" value="NZ_JBHUII010000001.1"/>
</dbReference>
<keyword evidence="10" id="KW-1185">Reference proteome</keyword>
<dbReference type="EMBL" id="JBHUII010000001">
    <property type="protein sequence ID" value="MFD2204532.1"/>
    <property type="molecule type" value="Genomic_DNA"/>
</dbReference>
<sequence length="369" mass="40623">MHNFSKWGLNALILISSTFVPHFTLAQDKTVPAPSVIVTTVEEQDITPQLTFVGRVEPVETVELRARVEGFLEQRLFKEGAEVKKGDLLYILEKASYEIAVAQSKADLVGAEATLKNARSDLKRKKDLQQKRVVSEASLDTSEASESTALASVLQAKASLRRSELDLSYTEIYSPINGQISRSNYSVGNLVNSSSDPLATITSMDPIYVSVPVSDKIILQERRKGMSDEAPVIPSLILSDGEAYPFEGRFDFINTKVNQDTNSILTRAVFANPNRILVPGQFVNVVVRGKETQRALVIPQASVQKDQQGYFALVVNRSNKVEVRRVEVGEPVGTNWVVTNGLLKGERLIVQGIQKVKPDMLVNPVEEGA</sequence>
<feature type="domain" description="Multidrug resistance protein MdtA-like C-terminal permuted SH3" evidence="8">
    <location>
        <begin position="295"/>
        <end position="355"/>
    </location>
</feature>
<dbReference type="Gene3D" id="2.40.30.170">
    <property type="match status" value="1"/>
</dbReference>
<dbReference type="Pfam" id="PF25876">
    <property type="entry name" value="HH_MFP_RND"/>
    <property type="match status" value="1"/>
</dbReference>
<evidence type="ECO:0000256" key="3">
    <source>
        <dbReference type="SAM" id="Coils"/>
    </source>
</evidence>
<name>A0ABW5BEL6_9PROT</name>
<feature type="signal peptide" evidence="4">
    <location>
        <begin position="1"/>
        <end position="26"/>
    </location>
</feature>
<protein>
    <submittedName>
        <fullName evidence="9">Efflux RND transporter periplasmic adaptor subunit</fullName>
    </submittedName>
</protein>
<dbReference type="InterPro" id="IPR058624">
    <property type="entry name" value="MdtA-like_HH"/>
</dbReference>
<dbReference type="Pfam" id="PF25967">
    <property type="entry name" value="RND-MFP_C"/>
    <property type="match status" value="1"/>
</dbReference>
<dbReference type="Gene3D" id="2.40.420.20">
    <property type="match status" value="1"/>
</dbReference>
<dbReference type="NCBIfam" id="TIGR01730">
    <property type="entry name" value="RND_mfp"/>
    <property type="match status" value="1"/>
</dbReference>
<dbReference type="InterPro" id="IPR006143">
    <property type="entry name" value="RND_pump_MFP"/>
</dbReference>
<evidence type="ECO:0000256" key="1">
    <source>
        <dbReference type="ARBA" id="ARBA00004196"/>
    </source>
</evidence>